<gene>
    <name evidence="3" type="ORF">ED208_07815</name>
</gene>
<evidence type="ECO:0000313" key="3">
    <source>
        <dbReference type="EMBL" id="ROH90880.1"/>
    </source>
</evidence>
<dbReference type="InParanoid" id="A0A3N0VDT9"/>
<accession>A0A3N0VDT9</accession>
<dbReference type="EMBL" id="RJVO01000003">
    <property type="protein sequence ID" value="ROH90880.1"/>
    <property type="molecule type" value="Genomic_DNA"/>
</dbReference>
<dbReference type="Pfam" id="PF11174">
    <property type="entry name" value="DUF2970"/>
    <property type="match status" value="1"/>
</dbReference>
<keyword evidence="2" id="KW-1133">Transmembrane helix</keyword>
<feature type="transmembrane region" description="Helical" evidence="2">
    <location>
        <begin position="54"/>
        <end position="73"/>
    </location>
</feature>
<evidence type="ECO:0000313" key="4">
    <source>
        <dbReference type="Proteomes" id="UP000282106"/>
    </source>
</evidence>
<protein>
    <submittedName>
        <fullName evidence="3">DUF2970 domain-containing protein</fullName>
    </submittedName>
</protein>
<reference evidence="3 4" key="1">
    <citation type="submission" date="2018-10" db="EMBL/GenBank/DDBJ databases">
        <authorList>
            <person name="Chen W.-M."/>
        </authorList>
    </citation>
    <scope>NUCLEOTIDE SEQUENCE [LARGE SCALE GENOMIC DNA]</scope>
    <source>
        <strain evidence="3 4">THS-13</strain>
    </source>
</reference>
<proteinExistence type="predicted"/>
<keyword evidence="2" id="KW-0812">Transmembrane</keyword>
<evidence type="ECO:0000256" key="1">
    <source>
        <dbReference type="SAM" id="MobiDB-lite"/>
    </source>
</evidence>
<evidence type="ECO:0000256" key="2">
    <source>
        <dbReference type="SAM" id="Phobius"/>
    </source>
</evidence>
<dbReference type="Proteomes" id="UP000282106">
    <property type="component" value="Unassembled WGS sequence"/>
</dbReference>
<keyword evidence="4" id="KW-1185">Reference proteome</keyword>
<feature type="region of interest" description="Disordered" evidence="1">
    <location>
        <begin position="1"/>
        <end position="21"/>
    </location>
</feature>
<dbReference type="InterPro" id="IPR021344">
    <property type="entry name" value="DUF2970"/>
</dbReference>
<name>A0A3N0VDT9_9GAMM</name>
<dbReference type="RefSeq" id="WP_123211335.1">
    <property type="nucleotide sequence ID" value="NZ_RJVO01000003.1"/>
</dbReference>
<comment type="caution">
    <text evidence="3">The sequence shown here is derived from an EMBL/GenBank/DDBJ whole genome shotgun (WGS) entry which is preliminary data.</text>
</comment>
<feature type="transmembrane region" description="Helical" evidence="2">
    <location>
        <begin position="20"/>
        <end position="42"/>
    </location>
</feature>
<sequence length="85" mass="8699">MNKPESENSSPNTGNADKDSGLAAAAASAAAAMFGVQSSKAHQRDFQKASPGKLIFMGAVMVCVFVTCVLFAVRCSLEQAGMAGN</sequence>
<keyword evidence="2" id="KW-0472">Membrane</keyword>
<dbReference type="AlphaFoldDB" id="A0A3N0VDT9"/>
<organism evidence="3 4">
    <name type="scientific">Stagnimonas aquatica</name>
    <dbReference type="NCBI Taxonomy" id="2689987"/>
    <lineage>
        <taxon>Bacteria</taxon>
        <taxon>Pseudomonadati</taxon>
        <taxon>Pseudomonadota</taxon>
        <taxon>Gammaproteobacteria</taxon>
        <taxon>Nevskiales</taxon>
        <taxon>Nevskiaceae</taxon>
        <taxon>Stagnimonas</taxon>
    </lineage>
</organism>